<keyword evidence="1" id="KW-0479">Metal-binding</keyword>
<dbReference type="InterPro" id="IPR013083">
    <property type="entry name" value="Znf_RING/FYVE/PHD"/>
</dbReference>
<keyword evidence="8" id="KW-1185">Reference proteome</keyword>
<comment type="caution">
    <text evidence="7">The sequence shown here is derived from an EMBL/GenBank/DDBJ whole genome shotgun (WGS) entry which is preliminary data.</text>
</comment>
<evidence type="ECO:0000313" key="8">
    <source>
        <dbReference type="Proteomes" id="UP001417504"/>
    </source>
</evidence>
<feature type="compositionally biased region" description="Basic and acidic residues" evidence="5">
    <location>
        <begin position="279"/>
        <end position="295"/>
    </location>
</feature>
<dbReference type="InterPro" id="IPR011011">
    <property type="entry name" value="Znf_FYVE_PHD"/>
</dbReference>
<name>A0AAP0KR39_9MAGN</name>
<evidence type="ECO:0000256" key="4">
    <source>
        <dbReference type="SAM" id="Coils"/>
    </source>
</evidence>
<proteinExistence type="predicted"/>
<feature type="region of interest" description="Disordered" evidence="5">
    <location>
        <begin position="617"/>
        <end position="639"/>
    </location>
</feature>
<keyword evidence="2" id="KW-0863">Zinc-finger</keyword>
<evidence type="ECO:0000313" key="7">
    <source>
        <dbReference type="EMBL" id="KAK9155924.1"/>
    </source>
</evidence>
<dbReference type="InterPro" id="IPR000306">
    <property type="entry name" value="Znf_FYVE"/>
</dbReference>
<keyword evidence="3" id="KW-0862">Zinc</keyword>
<feature type="compositionally biased region" description="Low complexity" evidence="5">
    <location>
        <begin position="1094"/>
        <end position="1111"/>
    </location>
</feature>
<reference evidence="7 8" key="1">
    <citation type="submission" date="2024-01" db="EMBL/GenBank/DDBJ databases">
        <title>Genome assemblies of Stephania.</title>
        <authorList>
            <person name="Yang L."/>
        </authorList>
    </citation>
    <scope>NUCLEOTIDE SEQUENCE [LARGE SCALE GENOMIC DNA]</scope>
    <source>
        <strain evidence="7">QJT</strain>
        <tissue evidence="7">Leaf</tissue>
    </source>
</reference>
<evidence type="ECO:0000259" key="6">
    <source>
        <dbReference type="SMART" id="SM00064"/>
    </source>
</evidence>
<feature type="region of interest" description="Disordered" evidence="5">
    <location>
        <begin position="1144"/>
        <end position="1189"/>
    </location>
</feature>
<dbReference type="SMART" id="SM00064">
    <property type="entry name" value="FYVE"/>
    <property type="match status" value="1"/>
</dbReference>
<feature type="compositionally biased region" description="Basic and acidic residues" evidence="5">
    <location>
        <begin position="913"/>
        <end position="924"/>
    </location>
</feature>
<feature type="region of interest" description="Disordered" evidence="5">
    <location>
        <begin position="677"/>
        <end position="698"/>
    </location>
</feature>
<feature type="region of interest" description="Disordered" evidence="5">
    <location>
        <begin position="260"/>
        <end position="295"/>
    </location>
</feature>
<evidence type="ECO:0000256" key="3">
    <source>
        <dbReference type="ARBA" id="ARBA00022833"/>
    </source>
</evidence>
<dbReference type="Proteomes" id="UP001417504">
    <property type="component" value="Unassembled WGS sequence"/>
</dbReference>
<keyword evidence="4" id="KW-0175">Coiled coil</keyword>
<accession>A0AAP0KR39</accession>
<evidence type="ECO:0000256" key="5">
    <source>
        <dbReference type="SAM" id="MobiDB-lite"/>
    </source>
</evidence>
<sequence length="1342" mass="148586">MLEKIGLPAKPSLRGSNWVVDASHCQGCSSQFTFINRKSLEEIRSVGGVADEKRGFSPFPGNGVGLELIICGGIYCNSCTQQRMILRGQGDSPVRICEPCKKLEEAARFDMRYGYKSRAGRGGSRVGLKYEDQVSNKNNVDGKLSSSLASGSTSSEVSGVERAISNASSNFQEENAILDNDEDMLIMHNIDGQSDSIDEIGTKHSPDELRQQAVEEKTKYKILKGENKPEEALRAFKRGKELERQAKALEISLRKSHKKALSSSSLASTQKMNDNVAESDARIKLPSQSHKEKDDLVSELRELGWSDADLHDADKKPAKMSLEGELSILLGEGPHKSIVDKGTGGIDKTQVFALKRKALALKREGRLAEAKEELKKAKVLEKQLEEQEFLAGAEDSDDELLALIQNMDDDKEDDLLLPRGKDAGFDFGHLLSGATDLGDDGHFDVTEEDMDDPDMAAVLKSWGWTEDFDQQEVNAPQSVIVDVEAISNEILSLKKEAVNQKRAGNVAEALALLRKAKILEKEVESLETRGKNLIASKAMTQKGLIPQSAEESSRARKVDQSEFDSLANTDPPSQPKSKLMLQKELLVIKKKALTLRREGRSDEAEEELKKGKVLERQLEEMESTPKRNATKVNTGVKDHESAAKQFSNYENFDLYDEDDEDVTEQDMEDPALLSQLENLGWRGENDEPERVPVAAPRKSKAEIQRELLNLKRKALALRRQGEADEAEDILRRTKVLEAQMAAMETSNKELTNTGQDEGPDSSRHPTDPETSEDIRPMQETQSSKPLRSAVEEKYVAMVMENTTHDPAPFSQINNMSWKDEITESAATVVKSYEQSVDKSAQLADTMVLSAHPEIPVVAPKRTKAEIQRELVGLKRKALKLRRHGEVEEAEEVQRMAKALEVQLEESTTPNKDALSDTSRDDKLETVGSTMSQEKLGNLNSVVEVARQSKLLDGSNDESSELLGFDWNGSGIKQPFRESSSSAAHVISKPIGDMAPLIEVFNSEVDSKVDKPVDPFAQSGQLTDLLTGNDWRKSQFAVEERGDQGSSSSGNISHDSSSSKLVNNPHIASGKKSENLHEKEEKTVGRIQRTQADETNSTPSSNSQNNQTSLPQEILARKRKAVSLKREGKLAEAREELRQAKLLEKRLQEERSPPVAASTELHILNNDVSSPKEAHKNAGQSSKPLTSRDRFKLQQESLAHKRQAMKLRREGRTDEADAEFQLAKDLEAQLEESLSSKAVSEADRTDDLGVEDFLDPQLLSALKAIGLHDAEVAPKVSAAPESVKPTTNKNETSNQEKTQLEELIKAEKVKAVNLKRAGKQSEALDALRRAKMYEKKLNSLLPQ</sequence>
<dbReference type="PANTHER" id="PTHR47553">
    <property type="entry name" value="MYOSIN-11"/>
    <property type="match status" value="1"/>
</dbReference>
<feature type="compositionally biased region" description="Basic and acidic residues" evidence="5">
    <location>
        <begin position="760"/>
        <end position="776"/>
    </location>
</feature>
<feature type="compositionally biased region" description="Polar residues" evidence="5">
    <location>
        <begin position="745"/>
        <end position="755"/>
    </location>
</feature>
<feature type="coiled-coil region" evidence="4">
    <location>
        <begin position="483"/>
        <end position="536"/>
    </location>
</feature>
<dbReference type="SUPFAM" id="SSF57903">
    <property type="entry name" value="FYVE/PHD zinc finger"/>
    <property type="match status" value="1"/>
</dbReference>
<feature type="compositionally biased region" description="Low complexity" evidence="5">
    <location>
        <begin position="1045"/>
        <end position="1058"/>
    </location>
</feature>
<dbReference type="Gene3D" id="3.30.40.10">
    <property type="entry name" value="Zinc/RING finger domain, C3HC4 (zinc finger)"/>
    <property type="match status" value="1"/>
</dbReference>
<gene>
    <name evidence="7" type="ORF">Sjap_003404</name>
</gene>
<dbReference type="EMBL" id="JBBNAE010000001">
    <property type="protein sequence ID" value="KAK9155924.1"/>
    <property type="molecule type" value="Genomic_DNA"/>
</dbReference>
<feature type="region of interest" description="Disordered" evidence="5">
    <location>
        <begin position="1037"/>
        <end position="1113"/>
    </location>
</feature>
<feature type="region of interest" description="Disordered" evidence="5">
    <location>
        <begin position="903"/>
        <end position="926"/>
    </location>
</feature>
<dbReference type="GO" id="GO:0008270">
    <property type="term" value="F:zinc ion binding"/>
    <property type="evidence" value="ECO:0007669"/>
    <property type="project" value="UniProtKB-KW"/>
</dbReference>
<feature type="region of interest" description="Disordered" evidence="5">
    <location>
        <begin position="1275"/>
        <end position="1295"/>
    </location>
</feature>
<protein>
    <recommendedName>
        <fullName evidence="6">FYVE zinc finger domain-containing protein</fullName>
    </recommendedName>
</protein>
<feature type="compositionally biased region" description="Basic and acidic residues" evidence="5">
    <location>
        <begin position="551"/>
        <end position="560"/>
    </location>
</feature>
<feature type="compositionally biased region" description="Basic and acidic residues" evidence="5">
    <location>
        <begin position="1070"/>
        <end position="1083"/>
    </location>
</feature>
<feature type="compositionally biased region" description="Polar residues" evidence="5">
    <location>
        <begin position="1283"/>
        <end position="1295"/>
    </location>
</feature>
<evidence type="ECO:0000256" key="1">
    <source>
        <dbReference type="ARBA" id="ARBA00022723"/>
    </source>
</evidence>
<evidence type="ECO:0000256" key="2">
    <source>
        <dbReference type="ARBA" id="ARBA00022771"/>
    </source>
</evidence>
<organism evidence="7 8">
    <name type="scientific">Stephania japonica</name>
    <dbReference type="NCBI Taxonomy" id="461633"/>
    <lineage>
        <taxon>Eukaryota</taxon>
        <taxon>Viridiplantae</taxon>
        <taxon>Streptophyta</taxon>
        <taxon>Embryophyta</taxon>
        <taxon>Tracheophyta</taxon>
        <taxon>Spermatophyta</taxon>
        <taxon>Magnoliopsida</taxon>
        <taxon>Ranunculales</taxon>
        <taxon>Menispermaceae</taxon>
        <taxon>Menispermoideae</taxon>
        <taxon>Cissampelideae</taxon>
        <taxon>Stephania</taxon>
    </lineage>
</organism>
<feature type="region of interest" description="Disordered" evidence="5">
    <location>
        <begin position="542"/>
        <end position="577"/>
    </location>
</feature>
<feature type="region of interest" description="Disordered" evidence="5">
    <location>
        <begin position="745"/>
        <end position="789"/>
    </location>
</feature>
<feature type="domain" description="FYVE zinc finger" evidence="6">
    <location>
        <begin position="13"/>
        <end position="106"/>
    </location>
</feature>
<dbReference type="PANTHER" id="PTHR47553:SF1">
    <property type="entry name" value="RING_FYVE_PHD ZINC FINGER SUPERFAMILY PROTEIN"/>
    <property type="match status" value="1"/>
</dbReference>